<name>A0AA35ZDR8_LACSI</name>
<feature type="region of interest" description="Disordered" evidence="2">
    <location>
        <begin position="37"/>
        <end position="62"/>
    </location>
</feature>
<dbReference type="PROSITE" id="PS50158">
    <property type="entry name" value="ZF_CCHC"/>
    <property type="match status" value="1"/>
</dbReference>
<evidence type="ECO:0000259" key="3">
    <source>
        <dbReference type="PROSITE" id="PS50158"/>
    </source>
</evidence>
<dbReference type="InterPro" id="IPR001878">
    <property type="entry name" value="Znf_CCHC"/>
</dbReference>
<protein>
    <recommendedName>
        <fullName evidence="3">CCHC-type domain-containing protein</fullName>
    </recommendedName>
</protein>
<feature type="compositionally biased region" description="Low complexity" evidence="2">
    <location>
        <begin position="103"/>
        <end position="117"/>
    </location>
</feature>
<evidence type="ECO:0000313" key="4">
    <source>
        <dbReference type="EMBL" id="CAI9290663.1"/>
    </source>
</evidence>
<reference evidence="4" key="1">
    <citation type="submission" date="2023-04" db="EMBL/GenBank/DDBJ databases">
        <authorList>
            <person name="Vijverberg K."/>
            <person name="Xiong W."/>
            <person name="Schranz E."/>
        </authorList>
    </citation>
    <scope>NUCLEOTIDE SEQUENCE</scope>
</reference>
<gene>
    <name evidence="4" type="ORF">LSALG_LOCUS29848</name>
</gene>
<sequence length="126" mass="12782">MCPLEDQRKKRRYVMEVEDLVKGNQLSRAQKSVTCSKCNKSGHNARTCKGQKAGGAGSAKVKAGGSQTLRNVGGARSAKVKDGIAKVKVGGAGSVKVKDGSAKVKAGGAGSAKVKTGVSKKGKGVP</sequence>
<dbReference type="AlphaFoldDB" id="A0AA35ZDR8"/>
<dbReference type="GO" id="GO:0008270">
    <property type="term" value="F:zinc ion binding"/>
    <property type="evidence" value="ECO:0007669"/>
    <property type="project" value="UniProtKB-KW"/>
</dbReference>
<evidence type="ECO:0000256" key="1">
    <source>
        <dbReference type="PROSITE-ProRule" id="PRU00047"/>
    </source>
</evidence>
<evidence type="ECO:0000256" key="2">
    <source>
        <dbReference type="SAM" id="MobiDB-lite"/>
    </source>
</evidence>
<dbReference type="EMBL" id="OX465082">
    <property type="protein sequence ID" value="CAI9290663.1"/>
    <property type="molecule type" value="Genomic_DNA"/>
</dbReference>
<keyword evidence="1" id="KW-0862">Zinc</keyword>
<accession>A0AA35ZDR8</accession>
<organism evidence="4 5">
    <name type="scientific">Lactuca saligna</name>
    <name type="common">Willowleaf lettuce</name>
    <dbReference type="NCBI Taxonomy" id="75948"/>
    <lineage>
        <taxon>Eukaryota</taxon>
        <taxon>Viridiplantae</taxon>
        <taxon>Streptophyta</taxon>
        <taxon>Embryophyta</taxon>
        <taxon>Tracheophyta</taxon>
        <taxon>Spermatophyta</taxon>
        <taxon>Magnoliopsida</taxon>
        <taxon>eudicotyledons</taxon>
        <taxon>Gunneridae</taxon>
        <taxon>Pentapetalae</taxon>
        <taxon>asterids</taxon>
        <taxon>campanulids</taxon>
        <taxon>Asterales</taxon>
        <taxon>Asteraceae</taxon>
        <taxon>Cichorioideae</taxon>
        <taxon>Cichorieae</taxon>
        <taxon>Lactucinae</taxon>
        <taxon>Lactuca</taxon>
    </lineage>
</organism>
<keyword evidence="5" id="KW-1185">Reference proteome</keyword>
<dbReference type="InterPro" id="IPR036875">
    <property type="entry name" value="Znf_CCHC_sf"/>
</dbReference>
<evidence type="ECO:0000313" key="5">
    <source>
        <dbReference type="Proteomes" id="UP001177003"/>
    </source>
</evidence>
<feature type="region of interest" description="Disordered" evidence="2">
    <location>
        <begin position="103"/>
        <end position="126"/>
    </location>
</feature>
<dbReference type="Gene3D" id="4.10.60.10">
    <property type="entry name" value="Zinc finger, CCHC-type"/>
    <property type="match status" value="1"/>
</dbReference>
<keyword evidence="1" id="KW-0479">Metal-binding</keyword>
<proteinExistence type="predicted"/>
<dbReference type="SUPFAM" id="SSF57756">
    <property type="entry name" value="Retrovirus zinc finger-like domains"/>
    <property type="match status" value="1"/>
</dbReference>
<keyword evidence="1" id="KW-0863">Zinc-finger</keyword>
<dbReference type="GO" id="GO:0003676">
    <property type="term" value="F:nucleic acid binding"/>
    <property type="evidence" value="ECO:0007669"/>
    <property type="project" value="InterPro"/>
</dbReference>
<feature type="domain" description="CCHC-type" evidence="3">
    <location>
        <begin position="35"/>
        <end position="49"/>
    </location>
</feature>
<dbReference type="Proteomes" id="UP001177003">
    <property type="component" value="Chromosome 6"/>
</dbReference>